<comment type="caution">
    <text evidence="2">The sequence shown here is derived from an EMBL/GenBank/DDBJ whole genome shotgun (WGS) entry which is preliminary data.</text>
</comment>
<dbReference type="OrthoDB" id="7224020at2"/>
<dbReference type="AlphaFoldDB" id="A0A6V8I606"/>
<feature type="domain" description="CobE/GbiG C-terminal" evidence="1">
    <location>
        <begin position="13"/>
        <end position="130"/>
    </location>
</feature>
<dbReference type="GO" id="GO:0009236">
    <property type="term" value="P:cobalamin biosynthetic process"/>
    <property type="evidence" value="ECO:0007669"/>
    <property type="project" value="InterPro"/>
</dbReference>
<sequence length="136" mass="14009">MGGMETGYIVMSVVGMGWCSTASASDAAGFIRQTVRESGAATLTRLAVPGFRQGDRFPELVAAALEVPVFWVPESALQAVQAICQTISQKSLQKNGFAAVAEGCALAGAGPGAWLRVPRQTYAGITCAVAEGEGVE</sequence>
<protein>
    <recommendedName>
        <fullName evidence="1">CobE/GbiG C-terminal domain-containing protein</fullName>
    </recommendedName>
</protein>
<dbReference type="InterPro" id="IPR036518">
    <property type="entry name" value="CobE/GbiG_C_sf"/>
</dbReference>
<reference evidence="2 3" key="1">
    <citation type="journal article" date="2020" name="Cell Rep.">
        <title>Local necrotic cells trigger systemic immune activation via gut microbiome dysbiosis in Drosophila.</title>
        <authorList>
            <person name="Kosakamoto H."/>
            <person name="Yamauchi T."/>
            <person name="Akuzawa-Tokita Y."/>
            <person name="Nishimura K."/>
            <person name="Soga T."/>
            <person name="Murakami T."/>
            <person name="Mori H."/>
            <person name="Yamamoto K."/>
            <person name="Miyazaki R."/>
            <person name="Koto A."/>
            <person name="Miura M."/>
            <person name="Obata F."/>
        </authorList>
    </citation>
    <scope>NUCLEOTIDE SEQUENCE [LARGE SCALE GENOMIC DNA]</scope>
    <source>
        <strain evidence="2 3">Ai</strain>
    </source>
</reference>
<dbReference type="Gene3D" id="3.30.420.180">
    <property type="entry name" value="CobE/GbiG C-terminal domain"/>
    <property type="match status" value="1"/>
</dbReference>
<dbReference type="InterPro" id="IPR002750">
    <property type="entry name" value="CobE/GbiG_C"/>
</dbReference>
<dbReference type="Pfam" id="PF01890">
    <property type="entry name" value="CbiG_C"/>
    <property type="match status" value="1"/>
</dbReference>
<evidence type="ECO:0000313" key="3">
    <source>
        <dbReference type="Proteomes" id="UP000548726"/>
    </source>
</evidence>
<name>A0A6V8I606_9PROT</name>
<dbReference type="SUPFAM" id="SSF159664">
    <property type="entry name" value="CobE/GbiG C-terminal domain-like"/>
    <property type="match status" value="1"/>
</dbReference>
<dbReference type="EMBL" id="BLJP01000002">
    <property type="protein sequence ID" value="GFE92921.1"/>
    <property type="molecule type" value="Genomic_DNA"/>
</dbReference>
<gene>
    <name evidence="2" type="ORF">DmAi_09800</name>
</gene>
<proteinExistence type="predicted"/>
<organism evidence="2 3">
    <name type="scientific">Acetobacter persici</name>
    <dbReference type="NCBI Taxonomy" id="1076596"/>
    <lineage>
        <taxon>Bacteria</taxon>
        <taxon>Pseudomonadati</taxon>
        <taxon>Pseudomonadota</taxon>
        <taxon>Alphaproteobacteria</taxon>
        <taxon>Acetobacterales</taxon>
        <taxon>Acetobacteraceae</taxon>
        <taxon>Acetobacter</taxon>
    </lineage>
</organism>
<evidence type="ECO:0000259" key="1">
    <source>
        <dbReference type="Pfam" id="PF01890"/>
    </source>
</evidence>
<keyword evidence="3" id="KW-1185">Reference proteome</keyword>
<accession>A0A6V8I606</accession>
<evidence type="ECO:0000313" key="2">
    <source>
        <dbReference type="EMBL" id="GFE92921.1"/>
    </source>
</evidence>
<dbReference type="Proteomes" id="UP000548726">
    <property type="component" value="Unassembled WGS sequence"/>
</dbReference>